<dbReference type="Pfam" id="PF24035">
    <property type="entry name" value="DUF7344"/>
    <property type="match status" value="1"/>
</dbReference>
<dbReference type="GeneID" id="56027610"/>
<dbReference type="EMBL" id="CP058529">
    <property type="protein sequence ID" value="QLG26424.1"/>
    <property type="molecule type" value="Genomic_DNA"/>
</dbReference>
<reference evidence="3 4" key="1">
    <citation type="submission" date="2020-07" db="EMBL/GenBank/DDBJ databases">
        <title>Gai3-2, isolated from salt lake.</title>
        <authorList>
            <person name="Cui H."/>
            <person name="Shi X."/>
        </authorList>
    </citation>
    <scope>NUCLEOTIDE SEQUENCE [LARGE SCALE GENOMIC DNA]</scope>
    <source>
        <strain evidence="3 4">Gai3-2</strain>
    </source>
</reference>
<dbReference type="RefSeq" id="WP_179167999.1">
    <property type="nucleotide sequence ID" value="NZ_CP058529.1"/>
</dbReference>
<feature type="compositionally biased region" description="Basic and acidic residues" evidence="1">
    <location>
        <begin position="1"/>
        <end position="16"/>
    </location>
</feature>
<evidence type="ECO:0000313" key="4">
    <source>
        <dbReference type="Proteomes" id="UP000509750"/>
    </source>
</evidence>
<dbReference type="KEGG" id="halg:HUG10_02215"/>
<evidence type="ECO:0000259" key="2">
    <source>
        <dbReference type="Pfam" id="PF24035"/>
    </source>
</evidence>
<feature type="domain" description="DUF7344" evidence="2">
    <location>
        <begin position="47"/>
        <end position="124"/>
    </location>
</feature>
<dbReference type="Proteomes" id="UP000509750">
    <property type="component" value="Chromosome"/>
</dbReference>
<dbReference type="Gene3D" id="1.10.10.10">
    <property type="entry name" value="Winged helix-like DNA-binding domain superfamily/Winged helix DNA-binding domain"/>
    <property type="match status" value="1"/>
</dbReference>
<evidence type="ECO:0000256" key="1">
    <source>
        <dbReference type="SAM" id="MobiDB-lite"/>
    </source>
</evidence>
<name>A0A7D5GIW0_9EURY</name>
<accession>A0A7D5GIW0</accession>
<dbReference type="InterPro" id="IPR055768">
    <property type="entry name" value="DUF7344"/>
</dbReference>
<dbReference type="InterPro" id="IPR036388">
    <property type="entry name" value="WH-like_DNA-bd_sf"/>
</dbReference>
<organism evidence="3 4">
    <name type="scientific">Halorarum halophilum</name>
    <dbReference type="NCBI Taxonomy" id="2743090"/>
    <lineage>
        <taxon>Archaea</taxon>
        <taxon>Methanobacteriati</taxon>
        <taxon>Methanobacteriota</taxon>
        <taxon>Stenosarchaea group</taxon>
        <taxon>Halobacteria</taxon>
        <taxon>Halobacteriales</taxon>
        <taxon>Haloferacaceae</taxon>
        <taxon>Halorarum</taxon>
    </lineage>
</organism>
<feature type="region of interest" description="Disordered" evidence="1">
    <location>
        <begin position="1"/>
        <end position="44"/>
    </location>
</feature>
<gene>
    <name evidence="3" type="ORF">HUG10_02215</name>
</gene>
<keyword evidence="4" id="KW-1185">Reference proteome</keyword>
<evidence type="ECO:0000313" key="3">
    <source>
        <dbReference type="EMBL" id="QLG26424.1"/>
    </source>
</evidence>
<dbReference type="AlphaFoldDB" id="A0A7D5GIW0"/>
<dbReference type="OrthoDB" id="247722at2157"/>
<sequence length="143" mass="15642">MSDDDFAKYEGEDKPGENGTRPSDSVRLRSDIGTSEGADTTGQLLRTLANERRRSVLATLRESEEEVASLADLTTELVRDDAEGKETPVEQRLERVAVSLHHAHLPKLEASGLVEYDEQAGVVRYRGSTAADALVAFVTDEEP</sequence>
<proteinExistence type="predicted"/>
<protein>
    <recommendedName>
        <fullName evidence="2">DUF7344 domain-containing protein</fullName>
    </recommendedName>
</protein>